<dbReference type="GO" id="GO:0008531">
    <property type="term" value="F:riboflavin kinase activity"/>
    <property type="evidence" value="ECO:0007669"/>
    <property type="project" value="UniProtKB-EC"/>
</dbReference>
<proteinExistence type="inferred from homology"/>
<evidence type="ECO:0000256" key="3">
    <source>
        <dbReference type="ARBA" id="ARBA00010214"/>
    </source>
</evidence>
<evidence type="ECO:0000256" key="9">
    <source>
        <dbReference type="ARBA" id="ARBA00022679"/>
    </source>
</evidence>
<dbReference type="UniPathway" id="UPA00277">
    <property type="reaction ID" value="UER00407"/>
</dbReference>
<evidence type="ECO:0000256" key="6">
    <source>
        <dbReference type="ARBA" id="ARBA00018483"/>
    </source>
</evidence>
<dbReference type="PANTHER" id="PTHR22749">
    <property type="entry name" value="RIBOFLAVIN KINASE/FMN ADENYLYLTRANSFERASE"/>
    <property type="match status" value="1"/>
</dbReference>
<evidence type="ECO:0000256" key="13">
    <source>
        <dbReference type="ARBA" id="ARBA00022827"/>
    </source>
</evidence>
<keyword evidence="9" id="KW-0808">Transferase</keyword>
<dbReference type="GO" id="GO:0009231">
    <property type="term" value="P:riboflavin biosynthetic process"/>
    <property type="evidence" value="ECO:0007669"/>
    <property type="project" value="InterPro"/>
</dbReference>
<keyword evidence="12" id="KW-0418">Kinase</keyword>
<evidence type="ECO:0000256" key="14">
    <source>
        <dbReference type="ARBA" id="ARBA00022840"/>
    </source>
</evidence>
<evidence type="ECO:0000256" key="10">
    <source>
        <dbReference type="ARBA" id="ARBA00022695"/>
    </source>
</evidence>
<evidence type="ECO:0000256" key="2">
    <source>
        <dbReference type="ARBA" id="ARBA00005201"/>
    </source>
</evidence>
<dbReference type="InterPro" id="IPR023465">
    <property type="entry name" value="Riboflavin_kinase_dom_sf"/>
</dbReference>
<dbReference type="SUPFAM" id="SSF52374">
    <property type="entry name" value="Nucleotidylyl transferase"/>
    <property type="match status" value="1"/>
</dbReference>
<comment type="caution">
    <text evidence="17">The sequence shown here is derived from an EMBL/GenBank/DDBJ whole genome shotgun (WGS) entry which is preliminary data.</text>
</comment>
<dbReference type="InterPro" id="IPR014729">
    <property type="entry name" value="Rossmann-like_a/b/a_fold"/>
</dbReference>
<dbReference type="NCBIfam" id="NF004159">
    <property type="entry name" value="PRK05627.1-2"/>
    <property type="match status" value="1"/>
</dbReference>
<dbReference type="NCBIfam" id="TIGR00125">
    <property type="entry name" value="cyt_tran_rel"/>
    <property type="match status" value="1"/>
</dbReference>
<organism evidence="17">
    <name type="scientific">mine drainage metagenome</name>
    <dbReference type="NCBI Taxonomy" id="410659"/>
    <lineage>
        <taxon>unclassified sequences</taxon>
        <taxon>metagenomes</taxon>
        <taxon>ecological metagenomes</taxon>
    </lineage>
</organism>
<dbReference type="GO" id="GO:0005524">
    <property type="term" value="F:ATP binding"/>
    <property type="evidence" value="ECO:0007669"/>
    <property type="project" value="UniProtKB-KW"/>
</dbReference>
<dbReference type="Gene3D" id="2.40.30.30">
    <property type="entry name" value="Riboflavin kinase-like"/>
    <property type="match status" value="1"/>
</dbReference>
<dbReference type="CDD" id="cd02064">
    <property type="entry name" value="FAD_synthetase_N"/>
    <property type="match status" value="1"/>
</dbReference>
<evidence type="ECO:0000256" key="12">
    <source>
        <dbReference type="ARBA" id="ARBA00022777"/>
    </source>
</evidence>
<dbReference type="PANTHER" id="PTHR22749:SF6">
    <property type="entry name" value="RIBOFLAVIN KINASE"/>
    <property type="match status" value="1"/>
</dbReference>
<dbReference type="EMBL" id="MLJW01000034">
    <property type="protein sequence ID" value="OIR07925.1"/>
    <property type="molecule type" value="Genomic_DNA"/>
</dbReference>
<comment type="similarity">
    <text evidence="3">Belongs to the RibF family.</text>
</comment>
<evidence type="ECO:0000259" key="16">
    <source>
        <dbReference type="SMART" id="SM00904"/>
    </source>
</evidence>
<dbReference type="NCBIfam" id="TIGR00083">
    <property type="entry name" value="ribF"/>
    <property type="match status" value="1"/>
</dbReference>
<evidence type="ECO:0000256" key="11">
    <source>
        <dbReference type="ARBA" id="ARBA00022741"/>
    </source>
</evidence>
<dbReference type="GO" id="GO:0006747">
    <property type="term" value="P:FAD biosynthetic process"/>
    <property type="evidence" value="ECO:0007669"/>
    <property type="project" value="UniProtKB-UniPathway"/>
</dbReference>
<dbReference type="GO" id="GO:0009398">
    <property type="term" value="P:FMN biosynthetic process"/>
    <property type="evidence" value="ECO:0007669"/>
    <property type="project" value="UniProtKB-UniPathway"/>
</dbReference>
<dbReference type="SMART" id="SM00904">
    <property type="entry name" value="Flavokinase"/>
    <property type="match status" value="1"/>
</dbReference>
<accession>A0A1J5SV77</accession>
<evidence type="ECO:0000256" key="15">
    <source>
        <dbReference type="ARBA" id="ARBA00023268"/>
    </source>
</evidence>
<keyword evidence="10" id="KW-0548">Nucleotidyltransferase</keyword>
<evidence type="ECO:0000256" key="1">
    <source>
        <dbReference type="ARBA" id="ARBA00004726"/>
    </source>
</evidence>
<keyword evidence="11" id="KW-0547">Nucleotide-binding</keyword>
<dbReference type="Gene3D" id="3.40.50.620">
    <property type="entry name" value="HUPs"/>
    <property type="match status" value="1"/>
</dbReference>
<dbReference type="GO" id="GO:0003919">
    <property type="term" value="F:FMN adenylyltransferase activity"/>
    <property type="evidence" value="ECO:0007669"/>
    <property type="project" value="UniProtKB-EC"/>
</dbReference>
<feature type="domain" description="Riboflavin kinase" evidence="16">
    <location>
        <begin position="184"/>
        <end position="311"/>
    </location>
</feature>
<dbReference type="AlphaFoldDB" id="A0A1J5SV77"/>
<evidence type="ECO:0000313" key="17">
    <source>
        <dbReference type="EMBL" id="OIR07925.1"/>
    </source>
</evidence>
<dbReference type="EC" id="2.7.1.26" evidence="4"/>
<protein>
    <recommendedName>
        <fullName evidence="6">Bifunctional riboflavin kinase/FMN adenylyltransferase</fullName>
        <ecNumber evidence="4">2.7.1.26</ecNumber>
        <ecNumber evidence="5">2.7.7.2</ecNumber>
    </recommendedName>
</protein>
<evidence type="ECO:0000256" key="5">
    <source>
        <dbReference type="ARBA" id="ARBA00012393"/>
    </source>
</evidence>
<evidence type="ECO:0000256" key="8">
    <source>
        <dbReference type="ARBA" id="ARBA00022643"/>
    </source>
</evidence>
<dbReference type="NCBIfam" id="NF004160">
    <property type="entry name" value="PRK05627.1-3"/>
    <property type="match status" value="1"/>
</dbReference>
<dbReference type="InterPro" id="IPR015864">
    <property type="entry name" value="FAD_synthase"/>
</dbReference>
<dbReference type="InterPro" id="IPR004821">
    <property type="entry name" value="Cyt_trans-like"/>
</dbReference>
<keyword evidence="7" id="KW-0285">Flavoprotein</keyword>
<dbReference type="FunFam" id="3.40.50.620:FF:000021">
    <property type="entry name" value="Riboflavin biosynthesis protein"/>
    <property type="match status" value="1"/>
</dbReference>
<keyword evidence="13" id="KW-0274">FAD</keyword>
<comment type="pathway">
    <text evidence="2">Cofactor biosynthesis; FMN biosynthesis; FMN from riboflavin (ATP route): step 1/1.</text>
</comment>
<evidence type="ECO:0000256" key="4">
    <source>
        <dbReference type="ARBA" id="ARBA00012105"/>
    </source>
</evidence>
<dbReference type="InterPro" id="IPR015865">
    <property type="entry name" value="Riboflavin_kinase_bac/euk"/>
</dbReference>
<dbReference type="InterPro" id="IPR002606">
    <property type="entry name" value="Riboflavin_kinase_bac"/>
</dbReference>
<dbReference type="InterPro" id="IPR023468">
    <property type="entry name" value="Riboflavin_kinase"/>
</dbReference>
<dbReference type="Pfam" id="PF06574">
    <property type="entry name" value="FAD_syn"/>
    <property type="match status" value="1"/>
</dbReference>
<keyword evidence="8" id="KW-0288">FMN</keyword>
<evidence type="ECO:0000256" key="7">
    <source>
        <dbReference type="ARBA" id="ARBA00022630"/>
    </source>
</evidence>
<comment type="pathway">
    <text evidence="1">Cofactor biosynthesis; FAD biosynthesis; FAD from FMN: step 1/1.</text>
</comment>
<dbReference type="PIRSF" id="PIRSF004491">
    <property type="entry name" value="FAD_Synth"/>
    <property type="match status" value="1"/>
</dbReference>
<reference evidence="17" key="1">
    <citation type="submission" date="2016-10" db="EMBL/GenBank/DDBJ databases">
        <title>Sequence of Gallionella enrichment culture.</title>
        <authorList>
            <person name="Poehlein A."/>
            <person name="Muehling M."/>
            <person name="Daniel R."/>
        </authorList>
    </citation>
    <scope>NUCLEOTIDE SEQUENCE</scope>
</reference>
<dbReference type="UniPathway" id="UPA00276">
    <property type="reaction ID" value="UER00406"/>
</dbReference>
<dbReference type="SUPFAM" id="SSF82114">
    <property type="entry name" value="Riboflavin kinase-like"/>
    <property type="match status" value="1"/>
</dbReference>
<dbReference type="Pfam" id="PF01687">
    <property type="entry name" value="Flavokinase"/>
    <property type="match status" value="1"/>
</dbReference>
<sequence length="321" mass="34946">MRVFRHYTELPAAVRACVVALGNFDGVHPGHQTVIGTAKALAHELALPAGVMTFEPHPRSVFKPGGAPFRLTPFRIKTRVIEDLGPDFLIMQHFDLAFAAHSAEAFVQEVLVAGLGVRHVVVGYDYEFGKGRSGGVELLSAMAARHGFGLTAVPAVTAGDGHVYSSTAIRQALTTGNPREAARLLGRPWEIEGRVEHGDARGRQIGFPTANVEMADYLHPSAGVYAVLAGVDQGGRTEWRPGVANFGRRPTFDKADPLLEVHLFDFDGDLYGRHLRVALMEYLRPERKFAGLDALKSQISEDCAQARRCLAAARDHFESES</sequence>
<name>A0A1J5SV77_9ZZZZ</name>
<keyword evidence="15" id="KW-0511">Multifunctional enzyme</keyword>
<keyword evidence="14" id="KW-0067">ATP-binding</keyword>
<gene>
    <name evidence="17" type="primary">ribF_3</name>
    <name evidence="17" type="ORF">GALL_97880</name>
</gene>
<dbReference type="EC" id="2.7.7.2" evidence="5"/>